<dbReference type="PANTHER" id="PTHR43685:SF3">
    <property type="entry name" value="SLR2126 PROTEIN"/>
    <property type="match status" value="1"/>
</dbReference>
<evidence type="ECO:0000313" key="5">
    <source>
        <dbReference type="Proteomes" id="UP000077628"/>
    </source>
</evidence>
<dbReference type="PANTHER" id="PTHR43685">
    <property type="entry name" value="GLYCOSYLTRANSFERASE"/>
    <property type="match status" value="1"/>
</dbReference>
<dbReference type="RefSeq" id="WP_064023911.1">
    <property type="nucleotide sequence ID" value="NZ_LUUK01000004.1"/>
</dbReference>
<evidence type="ECO:0000256" key="1">
    <source>
        <dbReference type="ARBA" id="ARBA00022679"/>
    </source>
</evidence>
<reference evidence="5" key="1">
    <citation type="submission" date="2016-03" db="EMBL/GenBank/DDBJ databases">
        <authorList>
            <person name="Heylen K."/>
            <person name="De Vos P."/>
            <person name="Vekeman B."/>
        </authorList>
    </citation>
    <scope>NUCLEOTIDE SEQUENCE [LARGE SCALE GENOMIC DNA]</scope>
    <source>
        <strain evidence="5">R-45383</strain>
    </source>
</reference>
<name>A0A177PI99_9GAMM</name>
<protein>
    <submittedName>
        <fullName evidence="4">Glycosyl transferase family 2</fullName>
    </submittedName>
</protein>
<dbReference type="STRING" id="702114.A1355_16785"/>
<dbReference type="Gene3D" id="3.90.550.10">
    <property type="entry name" value="Spore Coat Polysaccharide Biosynthesis Protein SpsA, Chain A"/>
    <property type="match status" value="1"/>
</dbReference>
<dbReference type="InterPro" id="IPR029044">
    <property type="entry name" value="Nucleotide-diphossugar_trans"/>
</dbReference>
<dbReference type="Pfam" id="PF02709">
    <property type="entry name" value="Glyco_transf_7C"/>
    <property type="match status" value="1"/>
</dbReference>
<sequence>MNGLISVIVATYNWPEALDACLAGLLAQSDSQFEILVADDGSQPETAARIAAWQAVASRPIRHVWHEDRGFRAGKIRNRAVAVSRGDYLLFVDGDCVTLPDFVARHRQLAETGYFVPGNRCLLSQAYTEQVLRQGLPLHSRSKAYFLVQRLRGRINRWLPLLYLPLTAWRYARAEHWQNAMTCNLAVWKDDFFRVNGFDEIYEGWGYEDSDLVIRLLHCGIRRKEGRFAAPVLHLWHRQNDRSRHDQNYQRLLARVADPAVIRAERGVGDTFELQTTPAAVQAGQ</sequence>
<proteinExistence type="predicted"/>
<keyword evidence="5" id="KW-1185">Reference proteome</keyword>
<evidence type="ECO:0000259" key="3">
    <source>
        <dbReference type="Pfam" id="PF02709"/>
    </source>
</evidence>
<dbReference type="InterPro" id="IPR027791">
    <property type="entry name" value="Galactosyl_T_C"/>
</dbReference>
<keyword evidence="1 4" id="KW-0808">Transferase</keyword>
<dbReference type="GO" id="GO:0016740">
    <property type="term" value="F:transferase activity"/>
    <property type="evidence" value="ECO:0007669"/>
    <property type="project" value="UniProtKB-KW"/>
</dbReference>
<feature type="domain" description="Glycosyltransferase 2-like" evidence="2">
    <location>
        <begin position="6"/>
        <end position="114"/>
    </location>
</feature>
<comment type="caution">
    <text evidence="4">The sequence shown here is derived from an EMBL/GenBank/DDBJ whole genome shotgun (WGS) entry which is preliminary data.</text>
</comment>
<dbReference type="SUPFAM" id="SSF53448">
    <property type="entry name" value="Nucleotide-diphospho-sugar transferases"/>
    <property type="match status" value="1"/>
</dbReference>
<dbReference type="AlphaFoldDB" id="A0A177PI99"/>
<dbReference type="Proteomes" id="UP000077628">
    <property type="component" value="Unassembled WGS sequence"/>
</dbReference>
<dbReference type="Pfam" id="PF00535">
    <property type="entry name" value="Glycos_transf_2"/>
    <property type="match status" value="1"/>
</dbReference>
<dbReference type="CDD" id="cd06420">
    <property type="entry name" value="GT2_Chondriotin_Pol_N"/>
    <property type="match status" value="1"/>
</dbReference>
<organism evidence="4 5">
    <name type="scientific">Methylomonas koyamae</name>
    <dbReference type="NCBI Taxonomy" id="702114"/>
    <lineage>
        <taxon>Bacteria</taxon>
        <taxon>Pseudomonadati</taxon>
        <taxon>Pseudomonadota</taxon>
        <taxon>Gammaproteobacteria</taxon>
        <taxon>Methylococcales</taxon>
        <taxon>Methylococcaceae</taxon>
        <taxon>Methylomonas</taxon>
    </lineage>
</organism>
<dbReference type="OrthoDB" id="9801954at2"/>
<accession>A0A177PI99</accession>
<gene>
    <name evidence="4" type="ORF">A1355_16785</name>
</gene>
<evidence type="ECO:0000313" key="4">
    <source>
        <dbReference type="EMBL" id="OAI29129.1"/>
    </source>
</evidence>
<dbReference type="EMBL" id="LUUK01000004">
    <property type="protein sequence ID" value="OAI29129.1"/>
    <property type="molecule type" value="Genomic_DNA"/>
</dbReference>
<feature type="domain" description="Galactosyltransferase C-terminal" evidence="3">
    <location>
        <begin position="175"/>
        <end position="223"/>
    </location>
</feature>
<evidence type="ECO:0000259" key="2">
    <source>
        <dbReference type="Pfam" id="PF00535"/>
    </source>
</evidence>
<dbReference type="InterPro" id="IPR050834">
    <property type="entry name" value="Glycosyltransf_2"/>
</dbReference>
<dbReference type="InterPro" id="IPR001173">
    <property type="entry name" value="Glyco_trans_2-like"/>
</dbReference>